<keyword evidence="2" id="KW-1185">Reference proteome</keyword>
<evidence type="ECO:0000313" key="3">
    <source>
        <dbReference type="RefSeq" id="XP_033538038.1"/>
    </source>
</evidence>
<dbReference type="OrthoDB" id="3468019at2759"/>
<gene>
    <name evidence="1 3" type="ORF">P152DRAFT_454676</name>
</gene>
<name>A0A6G1GE79_9PEZI</name>
<dbReference type="PANTHER" id="PTHR39401:SF1">
    <property type="entry name" value="SNOAL-LIKE DOMAIN-CONTAINING PROTEIN"/>
    <property type="match status" value="1"/>
</dbReference>
<dbReference type="RefSeq" id="XP_033538038.1">
    <property type="nucleotide sequence ID" value="XM_033678634.1"/>
</dbReference>
<evidence type="ECO:0000313" key="2">
    <source>
        <dbReference type="Proteomes" id="UP000504638"/>
    </source>
</evidence>
<evidence type="ECO:0008006" key="4">
    <source>
        <dbReference type="Google" id="ProtNLM"/>
    </source>
</evidence>
<dbReference type="Proteomes" id="UP000504638">
    <property type="component" value="Unplaced"/>
</dbReference>
<organism evidence="1">
    <name type="scientific">Eremomyces bilateralis CBS 781.70</name>
    <dbReference type="NCBI Taxonomy" id="1392243"/>
    <lineage>
        <taxon>Eukaryota</taxon>
        <taxon>Fungi</taxon>
        <taxon>Dikarya</taxon>
        <taxon>Ascomycota</taxon>
        <taxon>Pezizomycotina</taxon>
        <taxon>Dothideomycetes</taxon>
        <taxon>Dothideomycetes incertae sedis</taxon>
        <taxon>Eremomycetales</taxon>
        <taxon>Eremomycetaceae</taxon>
        <taxon>Eremomyces</taxon>
    </lineage>
</organism>
<protein>
    <recommendedName>
        <fullName evidence="4">SnoaL-like domain-containing protein</fullName>
    </recommendedName>
</protein>
<reference evidence="3" key="3">
    <citation type="submission" date="2025-04" db="UniProtKB">
        <authorList>
            <consortium name="RefSeq"/>
        </authorList>
    </citation>
    <scope>IDENTIFICATION</scope>
    <source>
        <strain evidence="3">CBS 781.70</strain>
    </source>
</reference>
<evidence type="ECO:0000313" key="1">
    <source>
        <dbReference type="EMBL" id="KAF1816407.1"/>
    </source>
</evidence>
<reference evidence="3" key="2">
    <citation type="submission" date="2020-04" db="EMBL/GenBank/DDBJ databases">
        <authorList>
            <consortium name="NCBI Genome Project"/>
        </authorList>
    </citation>
    <scope>NUCLEOTIDE SEQUENCE</scope>
    <source>
        <strain evidence="3">CBS 781.70</strain>
    </source>
</reference>
<dbReference type="GeneID" id="54419204"/>
<dbReference type="AlphaFoldDB" id="A0A6G1GE79"/>
<dbReference type="PANTHER" id="PTHR39401">
    <property type="entry name" value="SNOAL-LIKE DOMAIN-CONTAINING PROTEIN"/>
    <property type="match status" value="1"/>
</dbReference>
<reference evidence="1 3" key="1">
    <citation type="submission" date="2020-01" db="EMBL/GenBank/DDBJ databases">
        <authorList>
            <consortium name="DOE Joint Genome Institute"/>
            <person name="Haridas S."/>
            <person name="Albert R."/>
            <person name="Binder M."/>
            <person name="Bloem J."/>
            <person name="Labutti K."/>
            <person name="Salamov A."/>
            <person name="Andreopoulos B."/>
            <person name="Baker S.E."/>
            <person name="Barry K."/>
            <person name="Bills G."/>
            <person name="Bluhm B.H."/>
            <person name="Cannon C."/>
            <person name="Castanera R."/>
            <person name="Culley D.E."/>
            <person name="Daum C."/>
            <person name="Ezra D."/>
            <person name="Gonzalez J.B."/>
            <person name="Henrissat B."/>
            <person name="Kuo A."/>
            <person name="Liang C."/>
            <person name="Lipzen A."/>
            <person name="Lutzoni F."/>
            <person name="Magnuson J."/>
            <person name="Mondo S."/>
            <person name="Nolan M."/>
            <person name="Ohm R."/>
            <person name="Pangilinan J."/>
            <person name="Park H.-J."/>
            <person name="Ramirez L."/>
            <person name="Alfaro M."/>
            <person name="Sun H."/>
            <person name="Tritt A."/>
            <person name="Yoshinaga Y."/>
            <person name="Zwiers L.-H."/>
            <person name="Turgeon B.G."/>
            <person name="Goodwin S.B."/>
            <person name="Spatafora J.W."/>
            <person name="Crous P.W."/>
            <person name="Grigoriev I.V."/>
        </authorList>
    </citation>
    <scope>NUCLEOTIDE SEQUENCE</scope>
    <source>
        <strain evidence="1 3">CBS 781.70</strain>
    </source>
</reference>
<dbReference type="SUPFAM" id="SSF54427">
    <property type="entry name" value="NTF2-like"/>
    <property type="match status" value="1"/>
</dbReference>
<sequence length="144" mass="16325">MALSYKIECAPVSFDESFQAFFENFYRISDDPTANNEYVKQFTENATLIMASKRLTGSSEIQTFRQGMWEKIGSRHHKAAKLFPYGSNASEAMLYGTVDYVLKDGQEINGVEWAARAHLVKEGDAVKMDFYQVYLDSAAQKPPK</sequence>
<accession>A0A6G1GE79</accession>
<dbReference type="EMBL" id="ML975150">
    <property type="protein sequence ID" value="KAF1816407.1"/>
    <property type="molecule type" value="Genomic_DNA"/>
</dbReference>
<dbReference type="InterPro" id="IPR032710">
    <property type="entry name" value="NTF2-like_dom_sf"/>
</dbReference>
<proteinExistence type="predicted"/>